<dbReference type="InterPro" id="IPR019887">
    <property type="entry name" value="Tscrpt_reg_AsnC/Lrp_C"/>
</dbReference>
<dbReference type="Gene3D" id="1.10.10.10">
    <property type="entry name" value="Winged helix-like DNA-binding domain superfamily/Winged helix DNA-binding domain"/>
    <property type="match status" value="1"/>
</dbReference>
<evidence type="ECO:0000256" key="3">
    <source>
        <dbReference type="ARBA" id="ARBA00023163"/>
    </source>
</evidence>
<evidence type="ECO:0000256" key="1">
    <source>
        <dbReference type="ARBA" id="ARBA00023015"/>
    </source>
</evidence>
<keyword evidence="2" id="KW-0238">DNA-binding</keyword>
<dbReference type="PANTHER" id="PTHR30154:SF54">
    <property type="entry name" value="POSSIBLE TRANSCRIPTIONAL REGULATORY PROTEIN (PROBABLY LRP_ASNC-FAMILY)"/>
    <property type="match status" value="1"/>
</dbReference>
<dbReference type="Gene3D" id="3.30.70.920">
    <property type="match status" value="1"/>
</dbReference>
<evidence type="ECO:0000313" key="6">
    <source>
        <dbReference type="Proteomes" id="UP000239494"/>
    </source>
</evidence>
<dbReference type="Pfam" id="PF13404">
    <property type="entry name" value="HTH_AsnC-type"/>
    <property type="match status" value="1"/>
</dbReference>
<sequence>MDSVDAAIVHELQKDARLANKDLADRVNVAASTCVVRHRALRDRGVITGYHAEIDLAAIGRPVQAIIAVRIRPHTRAIVGPFMEYALSLSETLAVSHVTGPDDFLVHVAVADTAHLQRLVLDGFTARREVAEVHTNLLFEHVRKHTVPAR</sequence>
<dbReference type="EMBL" id="PVTF01000006">
    <property type="protein sequence ID" value="PRY40276.1"/>
    <property type="molecule type" value="Genomic_DNA"/>
</dbReference>
<comment type="caution">
    <text evidence="5">The sequence shown here is derived from an EMBL/GenBank/DDBJ whole genome shotgun (WGS) entry which is preliminary data.</text>
</comment>
<accession>A0A2T0T3N3</accession>
<name>A0A2T0T3N3_9PSEU</name>
<organism evidence="5 6">
    <name type="scientific">Umezawaea tangerina</name>
    <dbReference type="NCBI Taxonomy" id="84725"/>
    <lineage>
        <taxon>Bacteria</taxon>
        <taxon>Bacillati</taxon>
        <taxon>Actinomycetota</taxon>
        <taxon>Actinomycetes</taxon>
        <taxon>Pseudonocardiales</taxon>
        <taxon>Pseudonocardiaceae</taxon>
        <taxon>Umezawaea</taxon>
    </lineage>
</organism>
<dbReference type="PANTHER" id="PTHR30154">
    <property type="entry name" value="LEUCINE-RESPONSIVE REGULATORY PROTEIN"/>
    <property type="match status" value="1"/>
</dbReference>
<dbReference type="InterPro" id="IPR000485">
    <property type="entry name" value="AsnC-type_HTH_dom"/>
</dbReference>
<reference evidence="5 6" key="1">
    <citation type="submission" date="2018-03" db="EMBL/GenBank/DDBJ databases">
        <title>Genomic Encyclopedia of Archaeal and Bacterial Type Strains, Phase II (KMG-II): from individual species to whole genera.</title>
        <authorList>
            <person name="Goeker M."/>
        </authorList>
    </citation>
    <scope>NUCLEOTIDE SEQUENCE [LARGE SCALE GENOMIC DNA]</scope>
    <source>
        <strain evidence="5 6">DSM 44720</strain>
    </source>
</reference>
<dbReference type="GO" id="GO:0043200">
    <property type="term" value="P:response to amino acid"/>
    <property type="evidence" value="ECO:0007669"/>
    <property type="project" value="TreeGrafter"/>
</dbReference>
<keyword evidence="3" id="KW-0804">Transcription</keyword>
<dbReference type="PRINTS" id="PR00033">
    <property type="entry name" value="HTHASNC"/>
</dbReference>
<dbReference type="GO" id="GO:0043565">
    <property type="term" value="F:sequence-specific DNA binding"/>
    <property type="evidence" value="ECO:0007669"/>
    <property type="project" value="InterPro"/>
</dbReference>
<dbReference type="PROSITE" id="PS50956">
    <property type="entry name" value="HTH_ASNC_2"/>
    <property type="match status" value="1"/>
</dbReference>
<proteinExistence type="predicted"/>
<keyword evidence="1" id="KW-0805">Transcription regulation</keyword>
<dbReference type="Proteomes" id="UP000239494">
    <property type="component" value="Unassembled WGS sequence"/>
</dbReference>
<dbReference type="InterPro" id="IPR019888">
    <property type="entry name" value="Tscrpt_reg_AsnC-like"/>
</dbReference>
<evidence type="ECO:0000256" key="2">
    <source>
        <dbReference type="ARBA" id="ARBA00023125"/>
    </source>
</evidence>
<dbReference type="SUPFAM" id="SSF46785">
    <property type="entry name" value="Winged helix' DNA-binding domain"/>
    <property type="match status" value="1"/>
</dbReference>
<evidence type="ECO:0000259" key="4">
    <source>
        <dbReference type="PROSITE" id="PS50956"/>
    </source>
</evidence>
<keyword evidence="6" id="KW-1185">Reference proteome</keyword>
<dbReference type="SMART" id="SM00344">
    <property type="entry name" value="HTH_ASNC"/>
    <property type="match status" value="1"/>
</dbReference>
<dbReference type="InterPro" id="IPR036390">
    <property type="entry name" value="WH_DNA-bd_sf"/>
</dbReference>
<dbReference type="InterPro" id="IPR011008">
    <property type="entry name" value="Dimeric_a/b-barrel"/>
</dbReference>
<gene>
    <name evidence="5" type="ORF">CLV43_10610</name>
</gene>
<dbReference type="AlphaFoldDB" id="A0A2T0T3N3"/>
<dbReference type="InterPro" id="IPR036388">
    <property type="entry name" value="WH-like_DNA-bd_sf"/>
</dbReference>
<dbReference type="SUPFAM" id="SSF54909">
    <property type="entry name" value="Dimeric alpha+beta barrel"/>
    <property type="match status" value="1"/>
</dbReference>
<evidence type="ECO:0000313" key="5">
    <source>
        <dbReference type="EMBL" id="PRY40276.1"/>
    </source>
</evidence>
<protein>
    <submittedName>
        <fullName evidence="5">AsnC family transcriptional regulator</fullName>
    </submittedName>
</protein>
<dbReference type="GO" id="GO:0005829">
    <property type="term" value="C:cytosol"/>
    <property type="evidence" value="ECO:0007669"/>
    <property type="project" value="TreeGrafter"/>
</dbReference>
<dbReference type="Pfam" id="PF01037">
    <property type="entry name" value="AsnC_trans_reg"/>
    <property type="match status" value="1"/>
</dbReference>
<feature type="domain" description="HTH asnC-type" evidence="4">
    <location>
        <begin position="1"/>
        <end position="62"/>
    </location>
</feature>